<evidence type="ECO:0000256" key="2">
    <source>
        <dbReference type="ARBA" id="ARBA00023315"/>
    </source>
</evidence>
<gene>
    <name evidence="4" type="ORF">DFO67_10658</name>
</gene>
<dbReference type="Pfam" id="PF13673">
    <property type="entry name" value="Acetyltransf_10"/>
    <property type="match status" value="1"/>
</dbReference>
<dbReference type="Gene3D" id="3.40.630.30">
    <property type="match status" value="1"/>
</dbReference>
<comment type="caution">
    <text evidence="4">The sequence shown here is derived from an EMBL/GenBank/DDBJ whole genome shotgun (WGS) entry which is preliminary data.</text>
</comment>
<dbReference type="PANTHER" id="PTHR43800:SF1">
    <property type="entry name" value="PEPTIDYL-LYSINE N-ACETYLTRANSFERASE YJAB"/>
    <property type="match status" value="1"/>
</dbReference>
<reference evidence="4 5" key="1">
    <citation type="submission" date="2019-03" db="EMBL/GenBank/DDBJ databases">
        <title>Freshwater and sediment microbial communities from various areas in North America, analyzing microbe dynamics in response to fracking.</title>
        <authorList>
            <person name="Lamendella R."/>
        </authorList>
    </citation>
    <scope>NUCLEOTIDE SEQUENCE [LARGE SCALE GENOMIC DNA]</scope>
    <source>
        <strain evidence="4 5">6_TX</strain>
    </source>
</reference>
<evidence type="ECO:0000259" key="3">
    <source>
        <dbReference type="PROSITE" id="PS51186"/>
    </source>
</evidence>
<evidence type="ECO:0000313" key="5">
    <source>
        <dbReference type="Proteomes" id="UP000294489"/>
    </source>
</evidence>
<accession>A0A4R8G052</accession>
<sequence>MLQCRVRGGTSRDIPAMASLWLEASCEAHDFVPDTFWHSQRSAMQEAYLPSAENYIYEQEGDIKGFVSLHEATLAALFVTPMSQNQGIGRALLDHAKSLRPMLELHVYRKNAGAVRFYEVNGFVIVGESEDTHTGEPEWFMRFG</sequence>
<feature type="domain" description="N-acetyltransferase" evidence="3">
    <location>
        <begin position="4"/>
        <end position="144"/>
    </location>
</feature>
<dbReference type="NCBIfam" id="NF007853">
    <property type="entry name" value="PRK10562.1"/>
    <property type="match status" value="1"/>
</dbReference>
<name>A0A4R8G052_9GAMM</name>
<dbReference type="InterPro" id="IPR016181">
    <property type="entry name" value="Acyl_CoA_acyltransferase"/>
</dbReference>
<dbReference type="AlphaFoldDB" id="A0A4R8G052"/>
<dbReference type="Proteomes" id="UP000294489">
    <property type="component" value="Unassembled WGS sequence"/>
</dbReference>
<organism evidence="4 5">
    <name type="scientific">Modicisalibacter xianhensis</name>
    <dbReference type="NCBI Taxonomy" id="442341"/>
    <lineage>
        <taxon>Bacteria</taxon>
        <taxon>Pseudomonadati</taxon>
        <taxon>Pseudomonadota</taxon>
        <taxon>Gammaproteobacteria</taxon>
        <taxon>Oceanospirillales</taxon>
        <taxon>Halomonadaceae</taxon>
        <taxon>Modicisalibacter</taxon>
    </lineage>
</organism>
<dbReference type="SUPFAM" id="SSF55729">
    <property type="entry name" value="Acyl-CoA N-acyltransferases (Nat)"/>
    <property type="match status" value="1"/>
</dbReference>
<dbReference type="InterPro" id="IPR000182">
    <property type="entry name" value="GNAT_dom"/>
</dbReference>
<dbReference type="EMBL" id="SOEC01000006">
    <property type="protein sequence ID" value="TDX29820.1"/>
    <property type="molecule type" value="Genomic_DNA"/>
</dbReference>
<dbReference type="PROSITE" id="PS51186">
    <property type="entry name" value="GNAT"/>
    <property type="match status" value="1"/>
</dbReference>
<evidence type="ECO:0000313" key="4">
    <source>
        <dbReference type="EMBL" id="TDX29820.1"/>
    </source>
</evidence>
<dbReference type="CDD" id="cd04301">
    <property type="entry name" value="NAT_SF"/>
    <property type="match status" value="1"/>
</dbReference>
<keyword evidence="2" id="KW-0012">Acyltransferase</keyword>
<protein>
    <submittedName>
        <fullName evidence="4">Putative acetyltransferase</fullName>
    </submittedName>
</protein>
<dbReference type="GO" id="GO:0016747">
    <property type="term" value="F:acyltransferase activity, transferring groups other than amino-acyl groups"/>
    <property type="evidence" value="ECO:0007669"/>
    <property type="project" value="InterPro"/>
</dbReference>
<dbReference type="PANTHER" id="PTHR43800">
    <property type="entry name" value="PEPTIDYL-LYSINE N-ACETYLTRANSFERASE YJAB"/>
    <property type="match status" value="1"/>
</dbReference>
<dbReference type="OrthoDB" id="9789605at2"/>
<evidence type="ECO:0000256" key="1">
    <source>
        <dbReference type="ARBA" id="ARBA00022679"/>
    </source>
</evidence>
<keyword evidence="1 4" id="KW-0808">Transferase</keyword>
<proteinExistence type="predicted"/>